<reference evidence="1 2" key="1">
    <citation type="journal article" date="2014" name="Curr. Biol.">
        <title>The genome of the clonal raider ant Cerapachys biroi.</title>
        <authorList>
            <person name="Oxley P.R."/>
            <person name="Ji L."/>
            <person name="Fetter-Pruneda I."/>
            <person name="McKenzie S.K."/>
            <person name="Li C."/>
            <person name="Hu H."/>
            <person name="Zhang G."/>
            <person name="Kronauer D.J."/>
        </authorList>
    </citation>
    <scope>NUCLEOTIDE SEQUENCE [LARGE SCALE GENOMIC DNA]</scope>
</reference>
<organism evidence="1 2">
    <name type="scientific">Ooceraea biroi</name>
    <name type="common">Clonal raider ant</name>
    <name type="synonym">Cerapachys biroi</name>
    <dbReference type="NCBI Taxonomy" id="2015173"/>
    <lineage>
        <taxon>Eukaryota</taxon>
        <taxon>Metazoa</taxon>
        <taxon>Ecdysozoa</taxon>
        <taxon>Arthropoda</taxon>
        <taxon>Hexapoda</taxon>
        <taxon>Insecta</taxon>
        <taxon>Pterygota</taxon>
        <taxon>Neoptera</taxon>
        <taxon>Endopterygota</taxon>
        <taxon>Hymenoptera</taxon>
        <taxon>Apocrita</taxon>
        <taxon>Aculeata</taxon>
        <taxon>Formicoidea</taxon>
        <taxon>Formicidae</taxon>
        <taxon>Dorylinae</taxon>
        <taxon>Ooceraea</taxon>
    </lineage>
</organism>
<gene>
    <name evidence="1" type="ORF">X777_12298</name>
</gene>
<protein>
    <submittedName>
        <fullName evidence="1">Uncharacterized protein</fullName>
    </submittedName>
</protein>
<dbReference type="AlphaFoldDB" id="A0A026X052"/>
<dbReference type="EMBL" id="KK107055">
    <property type="protein sequence ID" value="EZA61391.1"/>
    <property type="molecule type" value="Genomic_DNA"/>
</dbReference>
<sequence>SNEIVEVLQPLEKLTREVCGERFVTASKIIPLINCLKNKIEKLRGSIKTQTALSLVDHLQNSISMRFGQIENNYIMATSTTLDPRFKKLHFNQPLAY</sequence>
<feature type="non-terminal residue" evidence="1">
    <location>
        <position position="1"/>
    </location>
</feature>
<proteinExistence type="predicted"/>
<dbReference type="OrthoDB" id="1271298at2759"/>
<name>A0A026X052_OOCBI</name>
<evidence type="ECO:0000313" key="1">
    <source>
        <dbReference type="EMBL" id="EZA61391.1"/>
    </source>
</evidence>
<evidence type="ECO:0000313" key="2">
    <source>
        <dbReference type="Proteomes" id="UP000053097"/>
    </source>
</evidence>
<dbReference type="InterPro" id="IPR012337">
    <property type="entry name" value="RNaseH-like_sf"/>
</dbReference>
<dbReference type="Proteomes" id="UP000053097">
    <property type="component" value="Unassembled WGS sequence"/>
</dbReference>
<keyword evidence="2" id="KW-1185">Reference proteome</keyword>
<dbReference type="SUPFAM" id="SSF53098">
    <property type="entry name" value="Ribonuclease H-like"/>
    <property type="match status" value="1"/>
</dbReference>
<accession>A0A026X052</accession>